<sequence length="131" mass="14893">MYLCRYLLLLLVLALVESGHVVLTIKDGDLTTEADVVLFNPARAESQAYGDHTNTKRLLRQEKINADVVDPSSGEERAIIASALKSSLYRLMAALGIRPWTLYVQLRINTGRAPYPLQRFYHSYHRWYAGL</sequence>
<protein>
    <submittedName>
        <fullName evidence="2">Secreted RxLR effector peptide protein</fullName>
    </submittedName>
</protein>
<comment type="caution">
    <text evidence="2">The sequence shown here is derived from an EMBL/GenBank/DDBJ whole genome shotgun (WGS) entry which is preliminary data.</text>
</comment>
<keyword evidence="3" id="KW-1185">Reference proteome</keyword>
<feature type="signal peptide" evidence="1">
    <location>
        <begin position="1"/>
        <end position="18"/>
    </location>
</feature>
<accession>A0A2P4YU89</accession>
<feature type="chain" id="PRO_5015179404" evidence="1">
    <location>
        <begin position="19"/>
        <end position="131"/>
    </location>
</feature>
<keyword evidence="1" id="KW-0732">Signal</keyword>
<reference evidence="2 3" key="1">
    <citation type="journal article" date="2017" name="Genome Biol. Evol.">
        <title>Phytophthora megakarya and P. palmivora, closely related causal agents of cacao black pod rot, underwent increases in genome sizes and gene numbers by different mechanisms.</title>
        <authorList>
            <person name="Ali S.S."/>
            <person name="Shao J."/>
            <person name="Lary D.J."/>
            <person name="Kronmiller B."/>
            <person name="Shen D."/>
            <person name="Strem M.D."/>
            <person name="Amoako-Attah I."/>
            <person name="Akrofi A.Y."/>
            <person name="Begoude B.A."/>
            <person name="Ten Hoopen G.M."/>
            <person name="Coulibaly K."/>
            <person name="Kebe B.I."/>
            <person name="Melnick R.L."/>
            <person name="Guiltinan M.J."/>
            <person name="Tyler B.M."/>
            <person name="Meinhardt L.W."/>
            <person name="Bailey B.A."/>
        </authorList>
    </citation>
    <scope>NUCLEOTIDE SEQUENCE [LARGE SCALE GENOMIC DNA]</scope>
    <source>
        <strain evidence="3">sbr112.9</strain>
    </source>
</reference>
<proteinExistence type="predicted"/>
<evidence type="ECO:0000256" key="1">
    <source>
        <dbReference type="SAM" id="SignalP"/>
    </source>
</evidence>
<dbReference type="AlphaFoldDB" id="A0A2P4YU89"/>
<evidence type="ECO:0000313" key="2">
    <source>
        <dbReference type="EMBL" id="POM81361.1"/>
    </source>
</evidence>
<organism evidence="2 3">
    <name type="scientific">Phytophthora palmivora</name>
    <dbReference type="NCBI Taxonomy" id="4796"/>
    <lineage>
        <taxon>Eukaryota</taxon>
        <taxon>Sar</taxon>
        <taxon>Stramenopiles</taxon>
        <taxon>Oomycota</taxon>
        <taxon>Peronosporomycetes</taxon>
        <taxon>Peronosporales</taxon>
        <taxon>Peronosporaceae</taxon>
        <taxon>Phytophthora</taxon>
    </lineage>
</organism>
<dbReference type="Proteomes" id="UP000237271">
    <property type="component" value="Unassembled WGS sequence"/>
</dbReference>
<name>A0A2P4YU89_9STRA</name>
<dbReference type="EMBL" id="NCKW01000099">
    <property type="protein sequence ID" value="POM81361.1"/>
    <property type="molecule type" value="Genomic_DNA"/>
</dbReference>
<evidence type="ECO:0000313" key="3">
    <source>
        <dbReference type="Proteomes" id="UP000237271"/>
    </source>
</evidence>
<dbReference type="OrthoDB" id="118288at2759"/>
<gene>
    <name evidence="2" type="ORF">PHPALM_686</name>
</gene>